<dbReference type="Gene3D" id="4.10.240.10">
    <property type="entry name" value="Zn(2)-C6 fungal-type DNA-binding domain"/>
    <property type="match status" value="1"/>
</dbReference>
<feature type="compositionally biased region" description="Polar residues" evidence="6">
    <location>
        <begin position="75"/>
        <end position="87"/>
    </location>
</feature>
<comment type="caution">
    <text evidence="8">The sequence shown here is derived from an EMBL/GenBank/DDBJ whole genome shotgun (WGS) entry which is preliminary data.</text>
</comment>
<accession>A0A9P9EFA0</accession>
<dbReference type="GO" id="GO:0008270">
    <property type="term" value="F:zinc ion binding"/>
    <property type="evidence" value="ECO:0007669"/>
    <property type="project" value="InterPro"/>
</dbReference>
<evidence type="ECO:0000256" key="3">
    <source>
        <dbReference type="ARBA" id="ARBA00023015"/>
    </source>
</evidence>
<organism evidence="8 9">
    <name type="scientific">Dactylonectria estremocensis</name>
    <dbReference type="NCBI Taxonomy" id="1079267"/>
    <lineage>
        <taxon>Eukaryota</taxon>
        <taxon>Fungi</taxon>
        <taxon>Dikarya</taxon>
        <taxon>Ascomycota</taxon>
        <taxon>Pezizomycotina</taxon>
        <taxon>Sordariomycetes</taxon>
        <taxon>Hypocreomycetidae</taxon>
        <taxon>Hypocreales</taxon>
        <taxon>Nectriaceae</taxon>
        <taxon>Dactylonectria</taxon>
    </lineage>
</organism>
<dbReference type="CDD" id="cd00067">
    <property type="entry name" value="GAL4"/>
    <property type="match status" value="1"/>
</dbReference>
<dbReference type="PROSITE" id="PS00463">
    <property type="entry name" value="ZN2_CY6_FUNGAL_1"/>
    <property type="match status" value="1"/>
</dbReference>
<evidence type="ECO:0000256" key="6">
    <source>
        <dbReference type="SAM" id="MobiDB-lite"/>
    </source>
</evidence>
<proteinExistence type="predicted"/>
<keyword evidence="9" id="KW-1185">Reference proteome</keyword>
<dbReference type="EMBL" id="JAGMUU010000016">
    <property type="protein sequence ID" value="KAH7136810.1"/>
    <property type="molecule type" value="Genomic_DNA"/>
</dbReference>
<evidence type="ECO:0000313" key="9">
    <source>
        <dbReference type="Proteomes" id="UP000717696"/>
    </source>
</evidence>
<dbReference type="SMART" id="SM00066">
    <property type="entry name" value="GAL4"/>
    <property type="match status" value="1"/>
</dbReference>
<feature type="domain" description="Zn(2)-C6 fungal-type" evidence="7">
    <location>
        <begin position="13"/>
        <end position="43"/>
    </location>
</feature>
<dbReference type="Proteomes" id="UP000717696">
    <property type="component" value="Unassembled WGS sequence"/>
</dbReference>
<dbReference type="PANTHER" id="PTHR47338:SF9">
    <property type="entry name" value="ZN(II)2CYS6 TRANSCRIPTION FACTOR (EUROFUNG)"/>
    <property type="match status" value="1"/>
</dbReference>
<dbReference type="GO" id="GO:0005634">
    <property type="term" value="C:nucleus"/>
    <property type="evidence" value="ECO:0007669"/>
    <property type="project" value="UniProtKB-SubCell"/>
</dbReference>
<dbReference type="InterPro" id="IPR036864">
    <property type="entry name" value="Zn2-C6_fun-type_DNA-bd_sf"/>
</dbReference>
<dbReference type="GO" id="GO:0000981">
    <property type="term" value="F:DNA-binding transcription factor activity, RNA polymerase II-specific"/>
    <property type="evidence" value="ECO:0007669"/>
    <property type="project" value="InterPro"/>
</dbReference>
<feature type="region of interest" description="Disordered" evidence="6">
    <location>
        <begin position="75"/>
        <end position="97"/>
    </location>
</feature>
<keyword evidence="2" id="KW-0479">Metal-binding</keyword>
<keyword evidence="4" id="KW-0804">Transcription</keyword>
<keyword evidence="3" id="KW-0805">Transcription regulation</keyword>
<feature type="region of interest" description="Disordered" evidence="6">
    <location>
        <begin position="614"/>
        <end position="645"/>
    </location>
</feature>
<dbReference type="InterPro" id="IPR001138">
    <property type="entry name" value="Zn2Cys6_DnaBD"/>
</dbReference>
<dbReference type="SUPFAM" id="SSF57701">
    <property type="entry name" value="Zn2/Cys6 DNA-binding domain"/>
    <property type="match status" value="1"/>
</dbReference>
<protein>
    <recommendedName>
        <fullName evidence="7">Zn(2)-C6 fungal-type domain-containing protein</fullName>
    </recommendedName>
</protein>
<reference evidence="8" key="1">
    <citation type="journal article" date="2021" name="Nat. Commun.">
        <title>Genetic determinants of endophytism in the Arabidopsis root mycobiome.</title>
        <authorList>
            <person name="Mesny F."/>
            <person name="Miyauchi S."/>
            <person name="Thiergart T."/>
            <person name="Pickel B."/>
            <person name="Atanasova L."/>
            <person name="Karlsson M."/>
            <person name="Huettel B."/>
            <person name="Barry K.W."/>
            <person name="Haridas S."/>
            <person name="Chen C."/>
            <person name="Bauer D."/>
            <person name="Andreopoulos W."/>
            <person name="Pangilinan J."/>
            <person name="LaButti K."/>
            <person name="Riley R."/>
            <person name="Lipzen A."/>
            <person name="Clum A."/>
            <person name="Drula E."/>
            <person name="Henrissat B."/>
            <person name="Kohler A."/>
            <person name="Grigoriev I.V."/>
            <person name="Martin F.M."/>
            <person name="Hacquard S."/>
        </authorList>
    </citation>
    <scope>NUCLEOTIDE SEQUENCE</scope>
    <source>
        <strain evidence="8">MPI-CAGE-AT-0021</strain>
    </source>
</reference>
<evidence type="ECO:0000256" key="5">
    <source>
        <dbReference type="ARBA" id="ARBA00023242"/>
    </source>
</evidence>
<evidence type="ECO:0000259" key="7">
    <source>
        <dbReference type="PROSITE" id="PS50048"/>
    </source>
</evidence>
<dbReference type="InterPro" id="IPR050815">
    <property type="entry name" value="TF_fung"/>
</dbReference>
<sequence>MEDSRAMRRAHQACEPCRRKKSKCPGERPICSYCQRLGQECIYSTSETDSSQFRHNRKIEYRMEALEGKLDRLIQNLSPPNTTSRPTAPSCRQAPTPQSQIVLDEPWNGQNQANDGIAPEAPVIDQTLVETGQLYLTWCHNQPIALFREERFLESLKDRDREVLLAVKALSLRFPPGTLTPQKREGLQVMAKSARRLVMDRVADGQVRLSTLQALCLLSQLDFVDGNVVQAGLNLSMASHLVHSLPPRASLGDVTECSYCMQGIVILYNLHGPLVPSLAPQIITSHAQSRRGSPTIAGRVSSQQQESVPFTENAHMNQTGSIILAYAAELTDAWRMARAYAASHVDADGPPPWTPDSDYSSVMLRHLEVDCKVPLKYRFAANDFGGHDIDTLQSQRSYWGPWLFLQIIYAAIPCLLNHPFLLSMRLRNFRYTMPQSFIQQSFDQITRHAGWIIYFLHQLEKKDFQAADPVLGHCVAIVATIHLQHSFVKEYALRDKAQAGFETCMRFLQRMGSVWPSVSLMAQNLRRLQDSIVFVPSPRPDSAEVDDNQESWSIDTQLLWDILIYEKAGREDAARDCSMFGDSLTAGPESQRQHVAEFDLVGSAGIFGHKTAPKEVPVYAPDDDTNATDRPNAGETRGVTETANEERTYERFSGMNEQDGLFLQPNDFGRAIDNWFNFDLV</sequence>
<keyword evidence="5" id="KW-0539">Nucleus</keyword>
<evidence type="ECO:0000313" key="8">
    <source>
        <dbReference type="EMBL" id="KAH7136810.1"/>
    </source>
</evidence>
<dbReference type="PANTHER" id="PTHR47338">
    <property type="entry name" value="ZN(II)2CYS6 TRANSCRIPTION FACTOR (EUROFUNG)-RELATED"/>
    <property type="match status" value="1"/>
</dbReference>
<dbReference type="AlphaFoldDB" id="A0A9P9EFA0"/>
<dbReference type="PROSITE" id="PS50048">
    <property type="entry name" value="ZN2_CY6_FUNGAL_2"/>
    <property type="match status" value="1"/>
</dbReference>
<dbReference type="Pfam" id="PF00172">
    <property type="entry name" value="Zn_clus"/>
    <property type="match status" value="1"/>
</dbReference>
<dbReference type="CDD" id="cd12148">
    <property type="entry name" value="fungal_TF_MHR"/>
    <property type="match status" value="1"/>
</dbReference>
<evidence type="ECO:0000256" key="4">
    <source>
        <dbReference type="ARBA" id="ARBA00023163"/>
    </source>
</evidence>
<name>A0A9P9EFA0_9HYPO</name>
<gene>
    <name evidence="8" type="ORF">B0J13DRAFT_81090</name>
</gene>
<comment type="subcellular location">
    <subcellularLocation>
        <location evidence="1">Nucleus</location>
    </subcellularLocation>
</comment>
<dbReference type="OrthoDB" id="2943660at2759"/>
<evidence type="ECO:0000256" key="2">
    <source>
        <dbReference type="ARBA" id="ARBA00022723"/>
    </source>
</evidence>
<evidence type="ECO:0000256" key="1">
    <source>
        <dbReference type="ARBA" id="ARBA00004123"/>
    </source>
</evidence>